<evidence type="ECO:0000313" key="2">
    <source>
        <dbReference type="Proteomes" id="UP001589747"/>
    </source>
</evidence>
<organism evidence="1 2">
    <name type="scientific">Paenibacillus aurantiacus</name>
    <dbReference type="NCBI Taxonomy" id="1936118"/>
    <lineage>
        <taxon>Bacteria</taxon>
        <taxon>Bacillati</taxon>
        <taxon>Bacillota</taxon>
        <taxon>Bacilli</taxon>
        <taxon>Bacillales</taxon>
        <taxon>Paenibacillaceae</taxon>
        <taxon>Paenibacillus</taxon>
    </lineage>
</organism>
<dbReference type="RefSeq" id="WP_377502878.1">
    <property type="nucleotide sequence ID" value="NZ_JBHMDO010000055.1"/>
</dbReference>
<accession>A0ABV5L0F9</accession>
<protein>
    <submittedName>
        <fullName evidence="1">Nucleotidyltransferase family protein</fullName>
    </submittedName>
</protein>
<gene>
    <name evidence="1" type="ORF">ACFFSY_33970</name>
</gene>
<evidence type="ECO:0000313" key="1">
    <source>
        <dbReference type="EMBL" id="MFB9330974.1"/>
    </source>
</evidence>
<dbReference type="Gene3D" id="3.30.460.40">
    <property type="match status" value="1"/>
</dbReference>
<dbReference type="Proteomes" id="UP001589747">
    <property type="component" value="Unassembled WGS sequence"/>
</dbReference>
<keyword evidence="2" id="KW-1185">Reference proteome</keyword>
<sequence length="398" mass="45950">MDKPIALATDNFSNEIRLMLSILGGGGETSALPDECLSGIDWARFLRMVKHHRVYPLVYSNLKKSGAEAIPESVMQSLYEDYCRNIFQMMRLTAEMERICKMLQSSNIRTLVLKGPILANALYGNISMRTSKDLDMLIPAQDVERMEAILREHGYDPTHDVPQVLNTKKWKTHHLAYSHRDSGIQIEVHWRLNPNTVKEPTFDELWERRNTSTLVSTPIHYLGDMDLFQYLISHGARHGWFRLRWLCDIQCLLHREANWELTARMFRQYDAAHLGGQAIILANGLLGAPIPKGLRGLAAHPLALRLANDVLAFVRDIVNLSPKPETKEMAGKYRRYLFAMMSYRERGLYVMSQIYPSSWDAQALPLPKSLHFLYFPLRPFLWYWRRRKQQAGGHTQTG</sequence>
<dbReference type="InterPro" id="IPR039498">
    <property type="entry name" value="NTP_transf_5"/>
</dbReference>
<dbReference type="EMBL" id="JBHMDO010000055">
    <property type="protein sequence ID" value="MFB9330974.1"/>
    <property type="molecule type" value="Genomic_DNA"/>
</dbReference>
<dbReference type="Pfam" id="PF14907">
    <property type="entry name" value="NTP_transf_5"/>
    <property type="match status" value="1"/>
</dbReference>
<name>A0ABV5L0F9_9BACL</name>
<comment type="caution">
    <text evidence="1">The sequence shown here is derived from an EMBL/GenBank/DDBJ whole genome shotgun (WGS) entry which is preliminary data.</text>
</comment>
<reference evidence="1 2" key="1">
    <citation type="submission" date="2024-09" db="EMBL/GenBank/DDBJ databases">
        <authorList>
            <person name="Sun Q."/>
            <person name="Mori K."/>
        </authorList>
    </citation>
    <scope>NUCLEOTIDE SEQUENCE [LARGE SCALE GENOMIC DNA]</scope>
    <source>
        <strain evidence="1 2">TISTR 2452</strain>
    </source>
</reference>
<proteinExistence type="predicted"/>